<feature type="non-terminal residue" evidence="2">
    <location>
        <position position="78"/>
    </location>
</feature>
<name>V8NCU9_OPHHA</name>
<dbReference type="Proteomes" id="UP000018936">
    <property type="component" value="Unassembled WGS sequence"/>
</dbReference>
<gene>
    <name evidence="2" type="primary">RARB</name>
    <name evidence="2" type="ORF">L345_14864</name>
</gene>
<evidence type="ECO:0000313" key="2">
    <source>
        <dbReference type="EMBL" id="ETE59407.1"/>
    </source>
</evidence>
<sequence length="78" mass="8313">MSASLPDKRFMLSIIMTTSSRACSVPTVSGHMTHYPVPPYPLLFPPVIGGLSLSTLHSIQGNPSTNPSTNRHNIPSPA</sequence>
<keyword evidence="2" id="KW-0675">Receptor</keyword>
<accession>V8NCU9</accession>
<proteinExistence type="predicted"/>
<feature type="region of interest" description="Disordered" evidence="1">
    <location>
        <begin position="58"/>
        <end position="78"/>
    </location>
</feature>
<organism evidence="2 3">
    <name type="scientific">Ophiophagus hannah</name>
    <name type="common">King cobra</name>
    <name type="synonym">Naja hannah</name>
    <dbReference type="NCBI Taxonomy" id="8665"/>
    <lineage>
        <taxon>Eukaryota</taxon>
        <taxon>Metazoa</taxon>
        <taxon>Chordata</taxon>
        <taxon>Craniata</taxon>
        <taxon>Vertebrata</taxon>
        <taxon>Euteleostomi</taxon>
        <taxon>Lepidosauria</taxon>
        <taxon>Squamata</taxon>
        <taxon>Bifurcata</taxon>
        <taxon>Unidentata</taxon>
        <taxon>Episquamata</taxon>
        <taxon>Toxicofera</taxon>
        <taxon>Serpentes</taxon>
        <taxon>Colubroidea</taxon>
        <taxon>Elapidae</taxon>
        <taxon>Elapinae</taxon>
        <taxon>Ophiophagus</taxon>
    </lineage>
</organism>
<evidence type="ECO:0000256" key="1">
    <source>
        <dbReference type="SAM" id="MobiDB-lite"/>
    </source>
</evidence>
<comment type="caution">
    <text evidence="2">The sequence shown here is derived from an EMBL/GenBank/DDBJ whole genome shotgun (WGS) entry which is preliminary data.</text>
</comment>
<reference evidence="2 3" key="1">
    <citation type="journal article" date="2013" name="Proc. Natl. Acad. Sci. U.S.A.">
        <title>The king cobra genome reveals dynamic gene evolution and adaptation in the snake venom system.</title>
        <authorList>
            <person name="Vonk F.J."/>
            <person name="Casewell N.R."/>
            <person name="Henkel C.V."/>
            <person name="Heimberg A.M."/>
            <person name="Jansen H.J."/>
            <person name="McCleary R.J."/>
            <person name="Kerkkamp H.M."/>
            <person name="Vos R.A."/>
            <person name="Guerreiro I."/>
            <person name="Calvete J.J."/>
            <person name="Wuster W."/>
            <person name="Woods A.E."/>
            <person name="Logan J.M."/>
            <person name="Harrison R.A."/>
            <person name="Castoe T.A."/>
            <person name="de Koning A.P."/>
            <person name="Pollock D.D."/>
            <person name="Yandell M."/>
            <person name="Calderon D."/>
            <person name="Renjifo C."/>
            <person name="Currier R.B."/>
            <person name="Salgado D."/>
            <person name="Pla D."/>
            <person name="Sanz L."/>
            <person name="Hyder A.S."/>
            <person name="Ribeiro J.M."/>
            <person name="Arntzen J.W."/>
            <person name="van den Thillart G.E."/>
            <person name="Boetzer M."/>
            <person name="Pirovano W."/>
            <person name="Dirks R.P."/>
            <person name="Spaink H.P."/>
            <person name="Duboule D."/>
            <person name="McGlinn E."/>
            <person name="Kini R.M."/>
            <person name="Richardson M.K."/>
        </authorList>
    </citation>
    <scope>NUCLEOTIDE SEQUENCE</scope>
    <source>
        <tissue evidence="2">Blood</tissue>
    </source>
</reference>
<keyword evidence="3" id="KW-1185">Reference proteome</keyword>
<protein>
    <submittedName>
        <fullName evidence="2">Retinoic acid receptor beta</fullName>
    </submittedName>
</protein>
<evidence type="ECO:0000313" key="3">
    <source>
        <dbReference type="Proteomes" id="UP000018936"/>
    </source>
</evidence>
<dbReference type="EMBL" id="AZIM01005602">
    <property type="protein sequence ID" value="ETE59407.1"/>
    <property type="molecule type" value="Genomic_DNA"/>
</dbReference>
<dbReference type="AlphaFoldDB" id="V8NCU9"/>